<dbReference type="PANTHER" id="PTHR47506:SF1">
    <property type="entry name" value="HTH-TYPE TRANSCRIPTIONAL REGULATOR YJDC"/>
    <property type="match status" value="1"/>
</dbReference>
<evidence type="ECO:0000256" key="3">
    <source>
        <dbReference type="ARBA" id="ARBA00023163"/>
    </source>
</evidence>
<dbReference type="SUPFAM" id="SSF46689">
    <property type="entry name" value="Homeodomain-like"/>
    <property type="match status" value="1"/>
</dbReference>
<feature type="DNA-binding region" description="H-T-H motif" evidence="4">
    <location>
        <begin position="42"/>
        <end position="61"/>
    </location>
</feature>
<dbReference type="EMBL" id="CP097218">
    <property type="protein sequence ID" value="UQN29162.1"/>
    <property type="molecule type" value="Genomic_DNA"/>
</dbReference>
<dbReference type="Pfam" id="PF00440">
    <property type="entry name" value="TetR_N"/>
    <property type="match status" value="1"/>
</dbReference>
<evidence type="ECO:0000256" key="4">
    <source>
        <dbReference type="PROSITE-ProRule" id="PRU00335"/>
    </source>
</evidence>
<evidence type="ECO:0000313" key="7">
    <source>
        <dbReference type="Proteomes" id="UP001055868"/>
    </source>
</evidence>
<protein>
    <submittedName>
        <fullName evidence="6">TetR/AcrR family transcriptional regulator</fullName>
    </submittedName>
</protein>
<name>A0ABY4N3M6_9MICO</name>
<dbReference type="RefSeq" id="WP_249478324.1">
    <property type="nucleotide sequence ID" value="NZ_CP097218.1"/>
</dbReference>
<dbReference type="Gene3D" id="1.10.357.10">
    <property type="entry name" value="Tetracycline Repressor, domain 2"/>
    <property type="match status" value="1"/>
</dbReference>
<dbReference type="InterPro" id="IPR009057">
    <property type="entry name" value="Homeodomain-like_sf"/>
</dbReference>
<evidence type="ECO:0000313" key="6">
    <source>
        <dbReference type="EMBL" id="UQN29162.1"/>
    </source>
</evidence>
<evidence type="ECO:0000256" key="2">
    <source>
        <dbReference type="ARBA" id="ARBA00023125"/>
    </source>
</evidence>
<keyword evidence="1" id="KW-0805">Transcription regulation</keyword>
<sequence>MPTAHETAPHRRGSYAPGQAARARILDAATEAFGEHGYRGASLASIGRMVGMTQQGVLHHFPTKPTLLLAVLEERDRRGQLTWPEGRAFSGTEVLDAWDATVADNVERYGLVRLAHVLGAEATEEGHPAREYFLRHIDIGRTMLREGFAAGVASGELRDDLDYELVIRQVIAMSEGLENQWLIDPDGIDIVACFHDFTRALRARIRRPV</sequence>
<keyword evidence="2 4" id="KW-0238">DNA-binding</keyword>
<evidence type="ECO:0000256" key="1">
    <source>
        <dbReference type="ARBA" id="ARBA00023015"/>
    </source>
</evidence>
<dbReference type="SUPFAM" id="SSF48498">
    <property type="entry name" value="Tetracyclin repressor-like, C-terminal domain"/>
    <property type="match status" value="1"/>
</dbReference>
<dbReference type="PANTHER" id="PTHR47506">
    <property type="entry name" value="TRANSCRIPTIONAL REGULATORY PROTEIN"/>
    <property type="match status" value="1"/>
</dbReference>
<keyword evidence="7" id="KW-1185">Reference proteome</keyword>
<gene>
    <name evidence="6" type="ORF">M4486_16250</name>
</gene>
<reference evidence="6" key="1">
    <citation type="submission" date="2022-05" db="EMBL/GenBank/DDBJ databases">
        <title>Genomic analysis of Brachybacterium sp. CBA3104.</title>
        <authorList>
            <person name="Roh S.W."/>
            <person name="Kim Y.B."/>
            <person name="Kim Y."/>
        </authorList>
    </citation>
    <scope>NUCLEOTIDE SEQUENCE</scope>
    <source>
        <strain evidence="6">CBA3104</strain>
    </source>
</reference>
<evidence type="ECO:0000259" key="5">
    <source>
        <dbReference type="PROSITE" id="PS50977"/>
    </source>
</evidence>
<dbReference type="Proteomes" id="UP001055868">
    <property type="component" value="Chromosome"/>
</dbReference>
<feature type="domain" description="HTH tetR-type" evidence="5">
    <location>
        <begin position="19"/>
        <end position="79"/>
    </location>
</feature>
<keyword evidence="3" id="KW-0804">Transcription</keyword>
<organism evidence="6 7">
    <name type="scientific">Brachybacterium kimchii</name>
    <dbReference type="NCBI Taxonomy" id="2942909"/>
    <lineage>
        <taxon>Bacteria</taxon>
        <taxon>Bacillati</taxon>
        <taxon>Actinomycetota</taxon>
        <taxon>Actinomycetes</taxon>
        <taxon>Micrococcales</taxon>
        <taxon>Dermabacteraceae</taxon>
        <taxon>Brachybacterium</taxon>
    </lineage>
</organism>
<proteinExistence type="predicted"/>
<accession>A0ABY4N3M6</accession>
<dbReference type="InterPro" id="IPR036271">
    <property type="entry name" value="Tet_transcr_reg_TetR-rel_C_sf"/>
</dbReference>
<dbReference type="InterPro" id="IPR001647">
    <property type="entry name" value="HTH_TetR"/>
</dbReference>
<dbReference type="PRINTS" id="PR00455">
    <property type="entry name" value="HTHTETR"/>
</dbReference>
<dbReference type="PROSITE" id="PS50977">
    <property type="entry name" value="HTH_TETR_2"/>
    <property type="match status" value="1"/>
</dbReference>